<accession>A0A8K0HZS4</accession>
<reference evidence="2" key="1">
    <citation type="journal article" date="2017" name="Gigascience">
        <title>The genome draft of coconut (Cocos nucifera).</title>
        <authorList>
            <person name="Xiao Y."/>
            <person name="Xu P."/>
            <person name="Fan H."/>
            <person name="Baudouin L."/>
            <person name="Xia W."/>
            <person name="Bocs S."/>
            <person name="Xu J."/>
            <person name="Li Q."/>
            <person name="Guo A."/>
            <person name="Zhou L."/>
            <person name="Li J."/>
            <person name="Wu Y."/>
            <person name="Ma Z."/>
            <person name="Armero A."/>
            <person name="Issali A.E."/>
            <person name="Liu N."/>
            <person name="Peng M."/>
            <person name="Yang Y."/>
        </authorList>
    </citation>
    <scope>NUCLEOTIDE SEQUENCE</scope>
    <source>
        <tissue evidence="2">Spear leaf of Hainan Tall coconut</tissue>
    </source>
</reference>
<dbReference type="AlphaFoldDB" id="A0A8K0HZS4"/>
<evidence type="ECO:0000313" key="2">
    <source>
        <dbReference type="EMBL" id="KAG1331256.1"/>
    </source>
</evidence>
<proteinExistence type="predicted"/>
<gene>
    <name evidence="2" type="ORF">COCNU_02G012240</name>
</gene>
<feature type="region of interest" description="Disordered" evidence="1">
    <location>
        <begin position="1"/>
        <end position="43"/>
    </location>
</feature>
<protein>
    <submittedName>
        <fullName evidence="2">Uncharacterized protein</fullName>
    </submittedName>
</protein>
<feature type="region of interest" description="Disordered" evidence="1">
    <location>
        <begin position="151"/>
        <end position="176"/>
    </location>
</feature>
<keyword evidence="3" id="KW-1185">Reference proteome</keyword>
<dbReference type="Proteomes" id="UP000797356">
    <property type="component" value="Chromosome 2"/>
</dbReference>
<reference evidence="2" key="2">
    <citation type="submission" date="2019-07" db="EMBL/GenBank/DDBJ databases">
        <authorList>
            <person name="Yang Y."/>
            <person name="Bocs S."/>
            <person name="Baudouin L."/>
        </authorList>
    </citation>
    <scope>NUCLEOTIDE SEQUENCE</scope>
    <source>
        <tissue evidence="2">Spear leaf of Hainan Tall coconut</tissue>
    </source>
</reference>
<dbReference type="PANTHER" id="PTHR36022">
    <property type="entry name" value="GPI-ANCHORED ADHESIN-LIKE PROTEIN"/>
    <property type="match status" value="1"/>
</dbReference>
<evidence type="ECO:0000256" key="1">
    <source>
        <dbReference type="SAM" id="MobiDB-lite"/>
    </source>
</evidence>
<name>A0A8K0HZS4_COCNU</name>
<dbReference type="EMBL" id="CM017873">
    <property type="protein sequence ID" value="KAG1331256.1"/>
    <property type="molecule type" value="Genomic_DNA"/>
</dbReference>
<sequence length="176" mass="18517">MEEALGTPHLLQRWNRGKPSSEEQGRSSGDASDGKNPCPDVGFEGKVETLNPFGSGACPVSTSEKTFPGFALEVVWVVKEGEQKPLNKGTSTTTPPIQASILFPDVSAGSSVTPTPACSAFGHVIAGVHDRWKCRPRGLLTVGGGGTEVTKNSEIWDSPTPPPTTGAFIRWLSSPS</sequence>
<dbReference type="OrthoDB" id="1921902at2759"/>
<comment type="caution">
    <text evidence="2">The sequence shown here is derived from an EMBL/GenBank/DDBJ whole genome shotgun (WGS) entry which is preliminary data.</text>
</comment>
<evidence type="ECO:0000313" key="3">
    <source>
        <dbReference type="Proteomes" id="UP000797356"/>
    </source>
</evidence>
<organism evidence="2 3">
    <name type="scientific">Cocos nucifera</name>
    <name type="common">Coconut palm</name>
    <dbReference type="NCBI Taxonomy" id="13894"/>
    <lineage>
        <taxon>Eukaryota</taxon>
        <taxon>Viridiplantae</taxon>
        <taxon>Streptophyta</taxon>
        <taxon>Embryophyta</taxon>
        <taxon>Tracheophyta</taxon>
        <taxon>Spermatophyta</taxon>
        <taxon>Magnoliopsida</taxon>
        <taxon>Liliopsida</taxon>
        <taxon>Arecaceae</taxon>
        <taxon>Arecoideae</taxon>
        <taxon>Cocoseae</taxon>
        <taxon>Attaleinae</taxon>
        <taxon>Cocos</taxon>
    </lineage>
</organism>
<dbReference type="PANTHER" id="PTHR36022:SF1">
    <property type="entry name" value="GPI-ANCHORED ADHESIN-LIKE PROTEIN"/>
    <property type="match status" value="1"/>
</dbReference>